<reference evidence="5" key="1">
    <citation type="submission" date="2009-03" db="EMBL/GenBank/DDBJ databases">
        <title>Caligus rogercresseyi ESTs and full-length cDNAs.</title>
        <authorList>
            <person name="Yasuike M."/>
            <person name="von Schalburg K."/>
            <person name="Cooper G."/>
            <person name="Leong J."/>
            <person name="Jones S.R.M."/>
            <person name="Koop B.F."/>
        </authorList>
    </citation>
    <scope>NUCLEOTIDE SEQUENCE</scope>
    <source>
        <tissue evidence="5">Whole tissue</tissue>
    </source>
</reference>
<dbReference type="InterPro" id="IPR003034">
    <property type="entry name" value="SAP_dom"/>
</dbReference>
<comment type="similarity">
    <text evidence="2">Belongs to the SAP domain-containing ribonucleoprotein family.</text>
</comment>
<protein>
    <submittedName>
        <fullName evidence="5">Nuclear protein Hcc-1</fullName>
    </submittedName>
</protein>
<accession>C1BN45</accession>
<dbReference type="EMBL" id="BT076024">
    <property type="protein sequence ID" value="ACO10448.1"/>
    <property type="molecule type" value="mRNA"/>
</dbReference>
<feature type="compositionally biased region" description="Basic and acidic residues" evidence="3">
    <location>
        <begin position="39"/>
        <end position="51"/>
    </location>
</feature>
<keyword evidence="1" id="KW-0597">Phosphoprotein</keyword>
<dbReference type="GO" id="GO:0016973">
    <property type="term" value="P:poly(A)+ mRNA export from nucleus"/>
    <property type="evidence" value="ECO:0007669"/>
    <property type="project" value="TreeGrafter"/>
</dbReference>
<feature type="domain" description="SAP" evidence="4">
    <location>
        <begin position="10"/>
        <end position="44"/>
    </location>
</feature>
<evidence type="ECO:0000259" key="4">
    <source>
        <dbReference type="PROSITE" id="PS50800"/>
    </source>
</evidence>
<evidence type="ECO:0000256" key="1">
    <source>
        <dbReference type="ARBA" id="ARBA00022553"/>
    </source>
</evidence>
<dbReference type="AlphaFoldDB" id="C1BN45"/>
<feature type="compositionally biased region" description="Acidic residues" evidence="3">
    <location>
        <begin position="54"/>
        <end position="71"/>
    </location>
</feature>
<name>C1BN45_CALRO</name>
<dbReference type="PROSITE" id="PS50800">
    <property type="entry name" value="SAP"/>
    <property type="match status" value="1"/>
</dbReference>
<dbReference type="PANTHER" id="PTHR46551">
    <property type="entry name" value="SAP DOMAIN-CONTAINING RIBONUCLEOPROTEIN"/>
    <property type="match status" value="1"/>
</dbReference>
<feature type="compositionally biased region" description="Basic and acidic residues" evidence="3">
    <location>
        <begin position="110"/>
        <end position="133"/>
    </location>
</feature>
<gene>
    <name evidence="5" type="primary">HCC1</name>
</gene>
<feature type="region of interest" description="Disordered" evidence="3">
    <location>
        <begin position="200"/>
        <end position="253"/>
    </location>
</feature>
<dbReference type="Gene3D" id="1.10.720.30">
    <property type="entry name" value="SAP domain"/>
    <property type="match status" value="1"/>
</dbReference>
<dbReference type="PANTHER" id="PTHR46551:SF1">
    <property type="entry name" value="SAP DOMAIN-CONTAINING RIBONUCLEOPROTEIN"/>
    <property type="match status" value="1"/>
</dbReference>
<dbReference type="SMART" id="SM00513">
    <property type="entry name" value="SAP"/>
    <property type="match status" value="1"/>
</dbReference>
<evidence type="ECO:0000256" key="2">
    <source>
        <dbReference type="ARBA" id="ARBA00046328"/>
    </source>
</evidence>
<dbReference type="InterPro" id="IPR036361">
    <property type="entry name" value="SAP_dom_sf"/>
</dbReference>
<dbReference type="InterPro" id="IPR052240">
    <property type="entry name" value="SAP_domain_ribonucleoprotein"/>
</dbReference>
<sequence length="253" mass="28170">MSEFDSDMDINSMKVTDLKKELRKRGLSAEGKKQELLERLLLDDSRSKSGVEEILGEEEADNLLNAEDEALGAEKDENLSPEPPKKKVAINRDINIPSITTTPVEGSESEVAKKESDSKLSDEDRSQARKEPFGSEEVAGEVAVEDKKAARAARFGLPPPDMNKLKQRSERFGQVNSSAVKKMEDAEKIKKRQERFGVVTAASQKGSKAVPKAVLDPAEEEKRRKRAERFGLNKEEDDEKKKIRSLRFGVAAT</sequence>
<feature type="region of interest" description="Disordered" evidence="3">
    <location>
        <begin position="39"/>
        <end position="186"/>
    </location>
</feature>
<dbReference type="SUPFAM" id="SSF68906">
    <property type="entry name" value="SAP domain"/>
    <property type="match status" value="1"/>
</dbReference>
<proteinExistence type="evidence at transcript level"/>
<evidence type="ECO:0000313" key="5">
    <source>
        <dbReference type="EMBL" id="ACO10448.1"/>
    </source>
</evidence>
<evidence type="ECO:0000256" key="3">
    <source>
        <dbReference type="SAM" id="MobiDB-lite"/>
    </source>
</evidence>
<organism evidence="5">
    <name type="scientific">Caligus rogercresseyi</name>
    <name type="common">Sea louse</name>
    <dbReference type="NCBI Taxonomy" id="217165"/>
    <lineage>
        <taxon>Eukaryota</taxon>
        <taxon>Metazoa</taxon>
        <taxon>Ecdysozoa</taxon>
        <taxon>Arthropoda</taxon>
        <taxon>Crustacea</taxon>
        <taxon>Multicrustacea</taxon>
        <taxon>Hexanauplia</taxon>
        <taxon>Copepoda</taxon>
        <taxon>Siphonostomatoida</taxon>
        <taxon>Caligidae</taxon>
        <taxon>Caligus</taxon>
    </lineage>
</organism>
<dbReference type="Pfam" id="PF02037">
    <property type="entry name" value="SAP"/>
    <property type="match status" value="1"/>
</dbReference>
<dbReference type="GO" id="GO:0005634">
    <property type="term" value="C:nucleus"/>
    <property type="evidence" value="ECO:0007669"/>
    <property type="project" value="TreeGrafter"/>
</dbReference>